<feature type="compositionally biased region" description="Low complexity" evidence="10">
    <location>
        <begin position="322"/>
        <end position="331"/>
    </location>
</feature>
<keyword evidence="5 9" id="KW-0297">G-protein coupled receptor</keyword>
<dbReference type="Gene3D" id="1.20.1070.10">
    <property type="entry name" value="Rhodopsin 7-helix transmembrane proteins"/>
    <property type="match status" value="1"/>
</dbReference>
<feature type="transmembrane region" description="Helical" evidence="11">
    <location>
        <begin position="260"/>
        <end position="282"/>
    </location>
</feature>
<name>A0A8J2S659_9CRUS</name>
<reference evidence="13" key="1">
    <citation type="submission" date="2021-11" db="EMBL/GenBank/DDBJ databases">
        <authorList>
            <person name="Schell T."/>
        </authorList>
    </citation>
    <scope>NUCLEOTIDE SEQUENCE</scope>
    <source>
        <strain evidence="13">M5</strain>
    </source>
</reference>
<feature type="transmembrane region" description="Helical" evidence="11">
    <location>
        <begin position="400"/>
        <end position="425"/>
    </location>
</feature>
<dbReference type="InterPro" id="IPR000276">
    <property type="entry name" value="GPCR_Rhodpsn"/>
</dbReference>
<dbReference type="PANTHER" id="PTHR24235:SF30">
    <property type="entry name" value="NEUROPEPTIDE F RECEPTOR"/>
    <property type="match status" value="1"/>
</dbReference>
<evidence type="ECO:0000259" key="12">
    <source>
        <dbReference type="PROSITE" id="PS50262"/>
    </source>
</evidence>
<evidence type="ECO:0000256" key="7">
    <source>
        <dbReference type="ARBA" id="ARBA00023170"/>
    </source>
</evidence>
<dbReference type="PROSITE" id="PS50262">
    <property type="entry name" value="G_PROTEIN_RECEP_F1_2"/>
    <property type="match status" value="1"/>
</dbReference>
<evidence type="ECO:0000313" key="14">
    <source>
        <dbReference type="Proteomes" id="UP000789390"/>
    </source>
</evidence>
<evidence type="ECO:0000256" key="9">
    <source>
        <dbReference type="RuleBase" id="RU000688"/>
    </source>
</evidence>
<feature type="transmembrane region" description="Helical" evidence="11">
    <location>
        <begin position="87"/>
        <end position="115"/>
    </location>
</feature>
<accession>A0A8J2S659</accession>
<evidence type="ECO:0000256" key="6">
    <source>
        <dbReference type="ARBA" id="ARBA00023136"/>
    </source>
</evidence>
<comment type="similarity">
    <text evidence="2 9">Belongs to the G-protein coupled receptor 1 family.</text>
</comment>
<feature type="transmembrane region" description="Helical" evidence="11">
    <location>
        <begin position="363"/>
        <end position="380"/>
    </location>
</feature>
<dbReference type="Proteomes" id="UP000789390">
    <property type="component" value="Unassembled WGS sequence"/>
</dbReference>
<evidence type="ECO:0000256" key="10">
    <source>
        <dbReference type="SAM" id="MobiDB-lite"/>
    </source>
</evidence>
<feature type="domain" description="G-protein coupled receptors family 1 profile" evidence="12">
    <location>
        <begin position="106"/>
        <end position="422"/>
    </location>
</feature>
<evidence type="ECO:0000256" key="1">
    <source>
        <dbReference type="ARBA" id="ARBA00004141"/>
    </source>
</evidence>
<evidence type="ECO:0000256" key="3">
    <source>
        <dbReference type="ARBA" id="ARBA00022692"/>
    </source>
</evidence>
<feature type="compositionally biased region" description="Pro residues" evidence="10">
    <location>
        <begin position="311"/>
        <end position="321"/>
    </location>
</feature>
<dbReference type="InterPro" id="IPR000611">
    <property type="entry name" value="NPY_rcpt"/>
</dbReference>
<dbReference type="OrthoDB" id="9046662at2759"/>
<feature type="transmembrane region" description="Helical" evidence="11">
    <location>
        <begin position="127"/>
        <end position="147"/>
    </location>
</feature>
<dbReference type="PROSITE" id="PS00237">
    <property type="entry name" value="G_PROTEIN_RECEP_F1_1"/>
    <property type="match status" value="1"/>
</dbReference>
<dbReference type="CDD" id="cd15203">
    <property type="entry name" value="7tmA_NPYR-like"/>
    <property type="match status" value="1"/>
</dbReference>
<dbReference type="SMART" id="SM01381">
    <property type="entry name" value="7TM_GPCR_Srsx"/>
    <property type="match status" value="1"/>
</dbReference>
<evidence type="ECO:0000256" key="11">
    <source>
        <dbReference type="SAM" id="Phobius"/>
    </source>
</evidence>
<dbReference type="PRINTS" id="PR00237">
    <property type="entry name" value="GPCRRHODOPSN"/>
</dbReference>
<evidence type="ECO:0000256" key="4">
    <source>
        <dbReference type="ARBA" id="ARBA00022989"/>
    </source>
</evidence>
<comment type="caution">
    <text evidence="13">The sequence shown here is derived from an EMBL/GenBank/DDBJ whole genome shotgun (WGS) entry which is preliminary data.</text>
</comment>
<evidence type="ECO:0000256" key="5">
    <source>
        <dbReference type="ARBA" id="ARBA00023040"/>
    </source>
</evidence>
<keyword evidence="8 9" id="KW-0807">Transducer</keyword>
<dbReference type="AlphaFoldDB" id="A0A8J2S659"/>
<keyword evidence="3 9" id="KW-0812">Transmembrane</keyword>
<dbReference type="GO" id="GO:0016020">
    <property type="term" value="C:membrane"/>
    <property type="evidence" value="ECO:0007669"/>
    <property type="project" value="UniProtKB-SubCell"/>
</dbReference>
<comment type="subcellular location">
    <subcellularLocation>
        <location evidence="1">Membrane</location>
        <topology evidence="1">Multi-pass membrane protein</topology>
    </subcellularLocation>
</comment>
<keyword evidence="7 9" id="KW-0675">Receptor</keyword>
<protein>
    <recommendedName>
        <fullName evidence="12">G-protein coupled receptors family 1 profile domain-containing protein</fullName>
    </recommendedName>
</protein>
<feature type="transmembrane region" description="Helical" evidence="11">
    <location>
        <begin position="207"/>
        <end position="226"/>
    </location>
</feature>
<dbReference type="EMBL" id="CAKKLH010000299">
    <property type="protein sequence ID" value="CAH0110115.1"/>
    <property type="molecule type" value="Genomic_DNA"/>
</dbReference>
<evidence type="ECO:0000313" key="13">
    <source>
        <dbReference type="EMBL" id="CAH0110115.1"/>
    </source>
</evidence>
<dbReference type="PRINTS" id="PR01012">
    <property type="entry name" value="NRPEPTIDEYR"/>
</dbReference>
<feature type="compositionally biased region" description="Low complexity" evidence="10">
    <location>
        <begin position="298"/>
        <end position="310"/>
    </location>
</feature>
<keyword evidence="4 11" id="KW-1133">Transmembrane helix</keyword>
<gene>
    <name evidence="13" type="ORF">DGAL_LOCUS13615</name>
</gene>
<keyword evidence="6 11" id="KW-0472">Membrane</keyword>
<evidence type="ECO:0000256" key="8">
    <source>
        <dbReference type="ARBA" id="ARBA00023224"/>
    </source>
</evidence>
<proteinExistence type="inferred from homology"/>
<feature type="transmembrane region" description="Helical" evidence="11">
    <location>
        <begin position="167"/>
        <end position="187"/>
    </location>
</feature>
<feature type="region of interest" description="Disordered" evidence="10">
    <location>
        <begin position="296"/>
        <end position="339"/>
    </location>
</feature>
<dbReference type="GO" id="GO:0004983">
    <property type="term" value="F:neuropeptide Y receptor activity"/>
    <property type="evidence" value="ECO:0007669"/>
    <property type="project" value="InterPro"/>
</dbReference>
<sequence length="578" mass="62831">MNDGMMMWATDLSTSNPSSVDDGFMLDDSASGVLFNSTHWPFAEMANNDTATNISGTVLTMIPAFGDVELDLSVIERFRSNRRVNDVAFFCLVAAYCVLIIFGTIGNSLVVYVVACQPAMRTARNVFVVNLAVSDLLLCLITMPLTLMEIRSYTWPLGNSPVSCKMVGSLQAVSIFVSTLSITAIALDRYQLIVYPTKKSFQLTGALLALGGIWVLGVVLALPLFIVRTLQHHDIPIPNSPISSVDYCLEEWPNERGRSLYSIGSILVQYALPIITVSVAHARICNKLQVRMASMNHQQQLTTRQQQQPPALQPPIQPPPNNNASTPSTSNGHPLQNSLTVKDTTVTADGRVAAREEKLRKTNTLLVAIAIIFTICWLPMNTFNVVVDTWNVFGDDTETMLIVYAVCRMVGMSSACANPLLYGWLNDNFRKEFHKIGTSFIAKTKNNTRTATNNLEQRSRMSVVVQAAGKGLDPVASTAVRAVPSSEKEKQVAEVGTSVMTPVCGAPHQQTAGASTAVTMLPSPTGLSHYRTEVTVVTHLVPDPSPITPCASTVTVYRVNEINNSTTSATAVPEQHPL</sequence>
<keyword evidence="14" id="KW-1185">Reference proteome</keyword>
<dbReference type="PANTHER" id="PTHR24235">
    <property type="entry name" value="NEUROPEPTIDE Y RECEPTOR"/>
    <property type="match status" value="1"/>
</dbReference>
<evidence type="ECO:0000256" key="2">
    <source>
        <dbReference type="ARBA" id="ARBA00010663"/>
    </source>
</evidence>
<dbReference type="InterPro" id="IPR017452">
    <property type="entry name" value="GPCR_Rhodpsn_7TM"/>
</dbReference>
<dbReference type="Pfam" id="PF00001">
    <property type="entry name" value="7tm_1"/>
    <property type="match status" value="1"/>
</dbReference>
<organism evidence="13 14">
    <name type="scientific">Daphnia galeata</name>
    <dbReference type="NCBI Taxonomy" id="27404"/>
    <lineage>
        <taxon>Eukaryota</taxon>
        <taxon>Metazoa</taxon>
        <taxon>Ecdysozoa</taxon>
        <taxon>Arthropoda</taxon>
        <taxon>Crustacea</taxon>
        <taxon>Branchiopoda</taxon>
        <taxon>Diplostraca</taxon>
        <taxon>Cladocera</taxon>
        <taxon>Anomopoda</taxon>
        <taxon>Daphniidae</taxon>
        <taxon>Daphnia</taxon>
    </lineage>
</organism>
<dbReference type="SUPFAM" id="SSF81321">
    <property type="entry name" value="Family A G protein-coupled receptor-like"/>
    <property type="match status" value="1"/>
</dbReference>